<dbReference type="InterPro" id="IPR001846">
    <property type="entry name" value="VWF_type-D"/>
</dbReference>
<dbReference type="Pfam" id="PF26129">
    <property type="entry name" value="Vwde"/>
    <property type="match status" value="1"/>
</dbReference>
<dbReference type="InterPro" id="IPR000742">
    <property type="entry name" value="EGF"/>
</dbReference>
<evidence type="ECO:0000256" key="3">
    <source>
        <dbReference type="SAM" id="SignalP"/>
    </source>
</evidence>
<dbReference type="PROSITE" id="PS01186">
    <property type="entry name" value="EGF_2"/>
    <property type="match status" value="1"/>
</dbReference>
<keyword evidence="2" id="KW-1133">Transmembrane helix</keyword>
<protein>
    <recommendedName>
        <fullName evidence="4">VWFD domain-containing protein</fullName>
    </recommendedName>
</protein>
<feature type="transmembrane region" description="Helical" evidence="2">
    <location>
        <begin position="1069"/>
        <end position="1091"/>
    </location>
</feature>
<dbReference type="AlphaFoldDB" id="A0A8W8JPB0"/>
<feature type="domain" description="VWFD" evidence="4">
    <location>
        <begin position="419"/>
        <end position="606"/>
    </location>
</feature>
<reference evidence="5" key="1">
    <citation type="submission" date="2022-08" db="UniProtKB">
        <authorList>
            <consortium name="EnsemblMetazoa"/>
        </authorList>
    </citation>
    <scope>IDENTIFICATION</scope>
    <source>
        <strain evidence="5">05x7-T-G4-1.051#20</strain>
    </source>
</reference>
<feature type="chain" id="PRO_5036497322" description="VWFD domain-containing protein" evidence="3">
    <location>
        <begin position="29"/>
        <end position="1181"/>
    </location>
</feature>
<dbReference type="EnsemblMetazoa" id="G19793.1">
    <property type="protein sequence ID" value="G19793.1:cds"/>
    <property type="gene ID" value="G19793"/>
</dbReference>
<proteinExistence type="predicted"/>
<dbReference type="PROSITE" id="PS51233">
    <property type="entry name" value="VWFD"/>
    <property type="match status" value="1"/>
</dbReference>
<accession>A0A8W8JPB0</accession>
<evidence type="ECO:0000259" key="4">
    <source>
        <dbReference type="PROSITE" id="PS51233"/>
    </source>
</evidence>
<dbReference type="Gene3D" id="2.60.120.260">
    <property type="entry name" value="Galactose-binding domain-like"/>
    <property type="match status" value="1"/>
</dbReference>
<feature type="signal peptide" evidence="3">
    <location>
        <begin position="1"/>
        <end position="28"/>
    </location>
</feature>
<dbReference type="InterPro" id="IPR058727">
    <property type="entry name" value="Helical_Vwde"/>
</dbReference>
<sequence>MERAKIHSRRKRMFSWLGFCLLFVVIKAQNPCLDGNYYEIDHVTKRSPSFDMDSTPICDRYITEGWYRAKSHVMSTSPPILGKCNTLYPVWLKDPTPPDGDTETLTACEVGFFDDCSNTYEIDVKNCSTFLVYKLIPLDVCDAAYCFGVDEFIDNVRVSFHNITWTEKKHAIVPGLFQYDPSVNLVCSFTPSDDDTHLYHIDWYVDNETVIQGQTVDKSSLNDAILSAADLNKAGKKINTWIHCAVGVKKSKNSLPCFSKSSKLFFAGIEILNHTLSIERKGKVTLMMRPTIPFASETIHTPDGKQSASPLNIQLSFPGKSEAKCKRSSIGNLKKCSVTIDSHIFREKQNYEDETKWYKIHTIEIFNSDDEGYYMPDHKLVLRLETNSPSGQGAMIFSDVVFHDVHINVVDEKEAWKGKRCSSYADPHQTTFDGLHYECQSTGCITGKTYIFYKNAAHLQEVQVRHENCWGRPRCVCAVAARSGQDVFTIDACYRRQYINFPICKENSLKVIKETDKVYKIIFPTGTFVKVFLYNYGWSFWYINLEVYPTVADLGKTSGLCGVLDNDRTNDFRRMDGTQDNIYSYSYHNPPDGFSLSWQLPAGSSDDLLANSQTVFDSLTPLSSYLHKLCTCDKDKTLCSYKQYTECKTNVRGREYHCVLHSSSSRRKKRDLEILTSLQEMDAKSVEQTRVKRQAVSEVDAFNICDDAFQQSAHYNICLQVVPNFTNETFANCINDLTITGDHNLTQLHLDTGLVQCQTYILLNSTFANEHPDIAAFITNLCPNNCSSNGICTSGNCTCNDGYGGSDCSFDVLSPPTITRLSGDGVCDKSSASCDDITLYGNYFLENMRTSCFVTREENNENNTVALSTSYNTKLEERTLFEGYCSLEYGSGNSWITSFQFNLSNDGTQFTDSHTVYIYQSACQTFNNESGSVYFTLQNGFCYINGTCIERGTFKSNESCWQCLPLINTFDWTWECNTTETTEPATTSFHPASSTSSADLTTTTFHPASSTSSADLTTTSFHPASSTSSADLTTTTVLMASSETDQASRTTKKYKNRHEDTKEVLRLEVIGLSVAVAVFAIMILFVTGYMVKHKLFSKSSINKLKPTPEDIGGDSKTTVIIGISNPDDLWLFQKSDQLYSRPPVSHFIYDMPQTNDLRRLYEKPAAQPVHIYVKQQDFHGN</sequence>
<dbReference type="PROSITE" id="PS00022">
    <property type="entry name" value="EGF_1"/>
    <property type="match status" value="1"/>
</dbReference>
<dbReference type="Pfam" id="PF00094">
    <property type="entry name" value="VWD"/>
    <property type="match status" value="1"/>
</dbReference>
<evidence type="ECO:0000256" key="2">
    <source>
        <dbReference type="SAM" id="Phobius"/>
    </source>
</evidence>
<evidence type="ECO:0000313" key="6">
    <source>
        <dbReference type="Proteomes" id="UP000005408"/>
    </source>
</evidence>
<keyword evidence="2" id="KW-0812">Transmembrane</keyword>
<feature type="region of interest" description="Disordered" evidence="1">
    <location>
        <begin position="982"/>
        <end position="1016"/>
    </location>
</feature>
<evidence type="ECO:0000313" key="5">
    <source>
        <dbReference type="EnsemblMetazoa" id="G19793.1:cds"/>
    </source>
</evidence>
<keyword evidence="3" id="KW-0732">Signal</keyword>
<keyword evidence="6" id="KW-1185">Reference proteome</keyword>
<organism evidence="5 6">
    <name type="scientific">Magallana gigas</name>
    <name type="common">Pacific oyster</name>
    <name type="synonym">Crassostrea gigas</name>
    <dbReference type="NCBI Taxonomy" id="29159"/>
    <lineage>
        <taxon>Eukaryota</taxon>
        <taxon>Metazoa</taxon>
        <taxon>Spiralia</taxon>
        <taxon>Lophotrochozoa</taxon>
        <taxon>Mollusca</taxon>
        <taxon>Bivalvia</taxon>
        <taxon>Autobranchia</taxon>
        <taxon>Pteriomorphia</taxon>
        <taxon>Ostreida</taxon>
        <taxon>Ostreoidea</taxon>
        <taxon>Ostreidae</taxon>
        <taxon>Magallana</taxon>
    </lineage>
</organism>
<dbReference type="Pfam" id="PF23106">
    <property type="entry name" value="EGF_Teneurin"/>
    <property type="match status" value="1"/>
</dbReference>
<keyword evidence="2" id="KW-0472">Membrane</keyword>
<name>A0A8W8JPB0_MAGGI</name>
<evidence type="ECO:0000256" key="1">
    <source>
        <dbReference type="SAM" id="MobiDB-lite"/>
    </source>
</evidence>
<dbReference type="Proteomes" id="UP000005408">
    <property type="component" value="Unassembled WGS sequence"/>
</dbReference>